<dbReference type="PANTHER" id="PTHR46796">
    <property type="entry name" value="HTH-TYPE TRANSCRIPTIONAL ACTIVATOR RHAS-RELATED"/>
    <property type="match status" value="1"/>
</dbReference>
<dbReference type="GO" id="GO:0043565">
    <property type="term" value="F:sequence-specific DNA binding"/>
    <property type="evidence" value="ECO:0007669"/>
    <property type="project" value="InterPro"/>
</dbReference>
<dbReference type="Pfam" id="PF14525">
    <property type="entry name" value="AraC_binding_2"/>
    <property type="match status" value="1"/>
</dbReference>
<dbReference type="GO" id="GO:0005737">
    <property type="term" value="C:cytoplasm"/>
    <property type="evidence" value="ECO:0007669"/>
    <property type="project" value="UniProtKB-SubCell"/>
</dbReference>
<dbReference type="GO" id="GO:0003700">
    <property type="term" value="F:DNA-binding transcription factor activity"/>
    <property type="evidence" value="ECO:0007669"/>
    <property type="project" value="InterPro"/>
</dbReference>
<dbReference type="AlphaFoldDB" id="A0A4D6X8H2"/>
<dbReference type="InterPro" id="IPR018060">
    <property type="entry name" value="HTH_AraC"/>
</dbReference>
<dbReference type="SMART" id="SM00342">
    <property type="entry name" value="HTH_ARAC"/>
    <property type="match status" value="1"/>
</dbReference>
<dbReference type="Proteomes" id="UP000298551">
    <property type="component" value="Chromosome"/>
</dbReference>
<proteinExistence type="predicted"/>
<dbReference type="Gene3D" id="1.10.10.60">
    <property type="entry name" value="Homeodomain-like"/>
    <property type="match status" value="1"/>
</dbReference>
<evidence type="ECO:0000256" key="5">
    <source>
        <dbReference type="ARBA" id="ARBA00037345"/>
    </source>
</evidence>
<evidence type="ECO:0000256" key="1">
    <source>
        <dbReference type="ARBA" id="ARBA00004496"/>
    </source>
</evidence>
<keyword evidence="3" id="KW-0238">DNA-binding</keyword>
<dbReference type="RefSeq" id="WP_136914609.1">
    <property type="nucleotide sequence ID" value="NZ_CP039371.1"/>
</dbReference>
<evidence type="ECO:0000313" key="8">
    <source>
        <dbReference type="Proteomes" id="UP000298551"/>
    </source>
</evidence>
<dbReference type="InterPro" id="IPR009057">
    <property type="entry name" value="Homeodomain-like_sf"/>
</dbReference>
<evidence type="ECO:0000313" key="7">
    <source>
        <dbReference type="EMBL" id="QCI12452.1"/>
    </source>
</evidence>
<comment type="function">
    <text evidence="5">Regulatory protein of the TOL plasmid xyl operons. XylS activates the xylXYZLTEGFJQKIH operon required for the degradation of toluene, m-xylene and p-xylene.</text>
</comment>
<evidence type="ECO:0000259" key="6">
    <source>
        <dbReference type="PROSITE" id="PS01124"/>
    </source>
</evidence>
<keyword evidence="4" id="KW-0804">Transcription</keyword>
<evidence type="ECO:0000256" key="2">
    <source>
        <dbReference type="ARBA" id="ARBA00023015"/>
    </source>
</evidence>
<evidence type="ECO:0000256" key="4">
    <source>
        <dbReference type="ARBA" id="ARBA00023163"/>
    </source>
</evidence>
<feature type="domain" description="HTH araC/xylS-type" evidence="6">
    <location>
        <begin position="233"/>
        <end position="333"/>
    </location>
</feature>
<dbReference type="PROSITE" id="PS00041">
    <property type="entry name" value="HTH_ARAC_FAMILY_1"/>
    <property type="match status" value="1"/>
</dbReference>
<dbReference type="InterPro" id="IPR018062">
    <property type="entry name" value="HTH_AraC-typ_CS"/>
</dbReference>
<sequence length="342" mass="39309">MNQPSTNHPNIVTFRDIRIDRYDLAGARDWMAGICGPHELQTRQPNRIHFHHSANVFKSMSTTLGRMEYGTDVTIGVEDAEHLNCYSLSLPLRGEQELVKNGQRLRSDRDQGLIVTPYETQTLSMTGDCHKVSVVITRMAMRQTLESMLQRPLDVPLVFDPVMDAVEGASASWWRMARYYVEELERGHGLFEHVAFSRDVETALIKGLILSQPNNYSTELREQTSSKLPYYLVRAKNYIEANAREEMHLEDIEHAAGVSRFKLFEGFRKYFGLSPMAYLKKYRLAAVRQEILEDASQRNISVIAMGWGFSHLGRFASEYRKLFNEAPSATLQRNEARRNRSL</sequence>
<keyword evidence="2" id="KW-0805">Transcription regulation</keyword>
<dbReference type="GO" id="GO:0009893">
    <property type="term" value="P:positive regulation of metabolic process"/>
    <property type="evidence" value="ECO:0007669"/>
    <property type="project" value="UniProtKB-ARBA"/>
</dbReference>
<protein>
    <submittedName>
        <fullName evidence="7">Helix-turn-helix domain-containing protein</fullName>
    </submittedName>
</protein>
<dbReference type="OrthoDB" id="6003540at2"/>
<reference evidence="8" key="1">
    <citation type="submission" date="2019-04" db="EMBL/GenBank/DDBJ databases">
        <title>Genome sequence of Pseudomonas putida 1290, an auxin catabolizing strain.</title>
        <authorList>
            <person name="Laird T.S."/>
            <person name="Leveau J.H.J."/>
        </authorList>
    </citation>
    <scope>NUCLEOTIDE SEQUENCE [LARGE SCALE GENOMIC DNA]</scope>
    <source>
        <strain evidence="8">1290</strain>
    </source>
</reference>
<dbReference type="PANTHER" id="PTHR46796:SF12">
    <property type="entry name" value="HTH-TYPE DNA-BINDING TRANSCRIPTIONAL ACTIVATOR EUTR"/>
    <property type="match status" value="1"/>
</dbReference>
<dbReference type="SUPFAM" id="SSF46689">
    <property type="entry name" value="Homeodomain-like"/>
    <property type="match status" value="1"/>
</dbReference>
<comment type="subcellular location">
    <subcellularLocation>
        <location evidence="1">Cytoplasm</location>
    </subcellularLocation>
</comment>
<name>A0A4D6X8H2_PSEPU</name>
<evidence type="ECO:0000256" key="3">
    <source>
        <dbReference type="ARBA" id="ARBA00023125"/>
    </source>
</evidence>
<dbReference type="InterPro" id="IPR050204">
    <property type="entry name" value="AraC_XylS_family_regulators"/>
</dbReference>
<accession>A0A4D6X8H2</accession>
<dbReference type="InterPro" id="IPR035418">
    <property type="entry name" value="AraC-bd_2"/>
</dbReference>
<organism evidence="7 8">
    <name type="scientific">Pseudomonas putida</name>
    <name type="common">Arthrobacter siderocapsulatus</name>
    <dbReference type="NCBI Taxonomy" id="303"/>
    <lineage>
        <taxon>Bacteria</taxon>
        <taxon>Pseudomonadati</taxon>
        <taxon>Pseudomonadota</taxon>
        <taxon>Gammaproteobacteria</taxon>
        <taxon>Pseudomonadales</taxon>
        <taxon>Pseudomonadaceae</taxon>
        <taxon>Pseudomonas</taxon>
    </lineage>
</organism>
<dbReference type="EMBL" id="CP039371">
    <property type="protein sequence ID" value="QCI12452.1"/>
    <property type="molecule type" value="Genomic_DNA"/>
</dbReference>
<dbReference type="PROSITE" id="PS01124">
    <property type="entry name" value="HTH_ARAC_FAMILY_2"/>
    <property type="match status" value="1"/>
</dbReference>
<dbReference type="Pfam" id="PF12833">
    <property type="entry name" value="HTH_18"/>
    <property type="match status" value="1"/>
</dbReference>
<gene>
    <name evidence="7" type="ORF">E6B08_14235</name>
</gene>